<reference evidence="2 3" key="1">
    <citation type="submission" date="2020-08" db="EMBL/GenBank/DDBJ databases">
        <title>Genome sequence of Tessaracoccus defluvii JCM 17540T.</title>
        <authorList>
            <person name="Hyun D.-W."/>
            <person name="Bae J.-W."/>
        </authorList>
    </citation>
    <scope>NUCLEOTIDE SEQUENCE [LARGE SCALE GENOMIC DNA]</scope>
    <source>
        <strain evidence="2 3">JCM 17540</strain>
    </source>
</reference>
<name>A0A7H0HAL8_9ACTN</name>
<dbReference type="Pfam" id="PF21172">
    <property type="entry name" value="CueP"/>
    <property type="match status" value="1"/>
</dbReference>
<dbReference type="Proteomes" id="UP000516117">
    <property type="component" value="Chromosome"/>
</dbReference>
<proteinExistence type="predicted"/>
<keyword evidence="3" id="KW-1185">Reference proteome</keyword>
<evidence type="ECO:0000313" key="3">
    <source>
        <dbReference type="Proteomes" id="UP000516117"/>
    </source>
</evidence>
<feature type="signal peptide" evidence="1">
    <location>
        <begin position="1"/>
        <end position="25"/>
    </location>
</feature>
<dbReference type="EMBL" id="CP060789">
    <property type="protein sequence ID" value="QNP57584.1"/>
    <property type="molecule type" value="Genomic_DNA"/>
</dbReference>
<keyword evidence="1" id="KW-0732">Signal</keyword>
<dbReference type="Gene3D" id="2.60.40.3700">
    <property type="match status" value="1"/>
</dbReference>
<dbReference type="InterPro" id="IPR047808">
    <property type="entry name" value="CueP-like"/>
</dbReference>
<evidence type="ECO:0000256" key="1">
    <source>
        <dbReference type="SAM" id="SignalP"/>
    </source>
</evidence>
<feature type="chain" id="PRO_5038666846" evidence="1">
    <location>
        <begin position="26"/>
        <end position="205"/>
    </location>
</feature>
<organism evidence="2 3">
    <name type="scientific">Tessaracoccus defluvii</name>
    <dbReference type="NCBI Taxonomy" id="1285901"/>
    <lineage>
        <taxon>Bacteria</taxon>
        <taxon>Bacillati</taxon>
        <taxon>Actinomycetota</taxon>
        <taxon>Actinomycetes</taxon>
        <taxon>Propionibacteriales</taxon>
        <taxon>Propionibacteriaceae</taxon>
        <taxon>Tessaracoccus</taxon>
    </lineage>
</organism>
<evidence type="ECO:0000313" key="2">
    <source>
        <dbReference type="EMBL" id="QNP57584.1"/>
    </source>
</evidence>
<dbReference type="AlphaFoldDB" id="A0A7H0HAL8"/>
<sequence length="205" mass="21340">MTGEHHEGPLALAAAVFAAATLALAGCAADAQPTPTTGQSSPASADEFLRTHDLAGLDARQIIDRLDATPLAERPTDLIASVRPDELLLKGADGAEFTLPMPADETYVSFAPYVEQTHDCYFHSLTTCTGELRNAVVEVTVTDNATGEVVHEAEATTFDNGFLGLWLPRGLDGTLTVTADGLTATAPIATTGAEDATCLTTLQLA</sequence>
<accession>A0A7H0HAL8</accession>
<dbReference type="KEGG" id="tdf:H9L22_11420"/>
<protein>
    <submittedName>
        <fullName evidence="2">CueP family metal-binding protein</fullName>
    </submittedName>
</protein>
<dbReference type="NCBIfam" id="NF038094">
    <property type="entry name" value="CueP_fam"/>
    <property type="match status" value="1"/>
</dbReference>
<gene>
    <name evidence="2" type="ORF">H9L22_11420</name>
</gene>